<dbReference type="STRING" id="889378.Spiaf_2636"/>
<evidence type="ECO:0000313" key="2">
    <source>
        <dbReference type="Proteomes" id="UP000007383"/>
    </source>
</evidence>
<protein>
    <recommendedName>
        <fullName evidence="3">DUF4230 domain-containing protein</fullName>
    </recommendedName>
</protein>
<organism evidence="1 2">
    <name type="scientific">Spirochaeta africana (strain ATCC 700263 / DSM 8902 / Z-7692)</name>
    <dbReference type="NCBI Taxonomy" id="889378"/>
    <lineage>
        <taxon>Bacteria</taxon>
        <taxon>Pseudomonadati</taxon>
        <taxon>Spirochaetota</taxon>
        <taxon>Spirochaetia</taxon>
        <taxon>Spirochaetales</taxon>
        <taxon>Spirochaetaceae</taxon>
        <taxon>Spirochaeta</taxon>
    </lineage>
</organism>
<evidence type="ECO:0008006" key="3">
    <source>
        <dbReference type="Google" id="ProtNLM"/>
    </source>
</evidence>
<proteinExistence type="predicted"/>
<dbReference type="EMBL" id="CP003282">
    <property type="protein sequence ID" value="AFG38662.1"/>
    <property type="molecule type" value="Genomic_DNA"/>
</dbReference>
<dbReference type="HOGENOM" id="CLU_1146625_0_0_12"/>
<dbReference type="PATRIC" id="fig|889378.3.peg.2610"/>
<dbReference type="Proteomes" id="UP000007383">
    <property type="component" value="Chromosome"/>
</dbReference>
<sequence>MLRLPFKILLTTVIAAVVIASAAVLYQRLTGTPLLPDLRPVTRSRTAHSELLFQEARDIYQLVTAEYVVKTVFPHDFIPGGYSIERILQRVRGAREPVSELLSRRELAYLELYNLGLETGLPARTDSTRFIVFTAVLTAGYDLENTVFADPNNDSSRAVRVYHIDGEPALDVVVPSPAILSVELKDPTRETYRYPDIPVTPGQLQQISRYLHQQLQDHAHSRRLLAAADQNGRRFLQQTFEAAGYATVRLLSQQEFDGGRKE</sequence>
<gene>
    <name evidence="1" type="ordered locus">Spiaf_2636</name>
</gene>
<reference evidence="2" key="1">
    <citation type="journal article" date="2013" name="Stand. Genomic Sci.">
        <title>Complete genome sequence of the halophilic bacterium Spirochaeta africana type strain (Z-7692(T)) from the alkaline Lake Magadi in the East African Rift.</title>
        <authorList>
            <person name="Liolos K."/>
            <person name="Abt B."/>
            <person name="Scheuner C."/>
            <person name="Teshima H."/>
            <person name="Held B."/>
            <person name="Lapidus A."/>
            <person name="Nolan M."/>
            <person name="Lucas S."/>
            <person name="Deshpande S."/>
            <person name="Cheng J.F."/>
            <person name="Tapia R."/>
            <person name="Goodwin L.A."/>
            <person name="Pitluck S."/>
            <person name="Pagani I."/>
            <person name="Ivanova N."/>
            <person name="Mavromatis K."/>
            <person name="Mikhailova N."/>
            <person name="Huntemann M."/>
            <person name="Pati A."/>
            <person name="Chen A."/>
            <person name="Palaniappan K."/>
            <person name="Land M."/>
            <person name="Rohde M."/>
            <person name="Tindall B.J."/>
            <person name="Detter J.C."/>
            <person name="Goker M."/>
            <person name="Bristow J."/>
            <person name="Eisen J.A."/>
            <person name="Markowitz V."/>
            <person name="Hugenholtz P."/>
            <person name="Woyke T."/>
            <person name="Klenk H.P."/>
            <person name="Kyrpides N.C."/>
        </authorList>
    </citation>
    <scope>NUCLEOTIDE SEQUENCE</scope>
    <source>
        <strain evidence="2">ATCC 700263 / DSM 8902 / Z-7692</strain>
    </source>
</reference>
<dbReference type="Pfam" id="PF14014">
    <property type="entry name" value="DUF4230"/>
    <property type="match status" value="1"/>
</dbReference>
<dbReference type="InterPro" id="IPR025324">
    <property type="entry name" value="DUF4230"/>
</dbReference>
<accession>H9UMB9</accession>
<evidence type="ECO:0000313" key="1">
    <source>
        <dbReference type="EMBL" id="AFG38662.1"/>
    </source>
</evidence>
<dbReference type="KEGG" id="sfc:Spiaf_2636"/>
<dbReference type="OrthoDB" id="368480at2"/>
<name>H9UMB9_SPIAZ</name>
<keyword evidence="2" id="KW-1185">Reference proteome</keyword>
<dbReference type="RefSeq" id="WP_014456644.1">
    <property type="nucleotide sequence ID" value="NC_017098.1"/>
</dbReference>
<dbReference type="AlphaFoldDB" id="H9UMB9"/>